<name>A0A412G3A8_9FIRM</name>
<dbReference type="EMBL" id="QRUP01000006">
    <property type="protein sequence ID" value="RGR74999.1"/>
    <property type="molecule type" value="Genomic_DNA"/>
</dbReference>
<dbReference type="GeneID" id="83014983"/>
<dbReference type="GO" id="GO:0005829">
    <property type="term" value="C:cytosol"/>
    <property type="evidence" value="ECO:0007669"/>
    <property type="project" value="TreeGrafter"/>
</dbReference>
<comment type="caution">
    <text evidence="1">The sequence shown here is derived from an EMBL/GenBank/DDBJ whole genome shotgun (WGS) entry which is preliminary data.</text>
</comment>
<dbReference type="PANTHER" id="PTHR10000">
    <property type="entry name" value="PHOSPHOSERINE PHOSPHATASE"/>
    <property type="match status" value="1"/>
</dbReference>
<evidence type="ECO:0000313" key="2">
    <source>
        <dbReference type="Proteomes" id="UP000284178"/>
    </source>
</evidence>
<keyword evidence="1" id="KW-0378">Hydrolase</keyword>
<dbReference type="Gene3D" id="3.40.50.1000">
    <property type="entry name" value="HAD superfamily/HAD-like"/>
    <property type="match status" value="1"/>
</dbReference>
<sequence>MKFLASDYDGTLRLAPQVDPATAARVAQFQSHGHRFGIVTGRALNTIYDEAHHNQVDPDVFICSNGALIADRDQNILTAHWIPFDRACALIEYLKQSDFESFTFCNGEDSGYHVNEHIVQSPRSLERREKFFAKTIGEAEVLAKGRMISLAAWISDRGRMAEMQAEIQERFGDAVESYLNRGTLDIVARGVSKQTGVEWAASWLKADEVYVIGDDYNDLPMIEGLHGFAMSSGVEAAKAAASRLFDTVDDCLDYLEDASPSN</sequence>
<evidence type="ECO:0000313" key="1">
    <source>
        <dbReference type="EMBL" id="RGR74999.1"/>
    </source>
</evidence>
<dbReference type="RefSeq" id="WP_117894499.1">
    <property type="nucleotide sequence ID" value="NZ_CABJCV010000006.1"/>
</dbReference>
<dbReference type="Proteomes" id="UP000284178">
    <property type="component" value="Unassembled WGS sequence"/>
</dbReference>
<dbReference type="InterPro" id="IPR006379">
    <property type="entry name" value="HAD-SF_hydro_IIB"/>
</dbReference>
<dbReference type="AlphaFoldDB" id="A0A412G3A8"/>
<protein>
    <submittedName>
        <fullName evidence="1">HAD-IIB family hydrolase</fullName>
    </submittedName>
</protein>
<dbReference type="Gene3D" id="3.30.1240.10">
    <property type="match status" value="1"/>
</dbReference>
<dbReference type="NCBIfam" id="TIGR01484">
    <property type="entry name" value="HAD-SF-IIB"/>
    <property type="match status" value="1"/>
</dbReference>
<dbReference type="SUPFAM" id="SSF56784">
    <property type="entry name" value="HAD-like"/>
    <property type="match status" value="1"/>
</dbReference>
<accession>A0A412G3A8</accession>
<dbReference type="PANTHER" id="PTHR10000:SF8">
    <property type="entry name" value="HAD SUPERFAMILY HYDROLASE-LIKE, TYPE 3"/>
    <property type="match status" value="1"/>
</dbReference>
<reference evidence="1 2" key="1">
    <citation type="submission" date="2018-08" db="EMBL/GenBank/DDBJ databases">
        <title>A genome reference for cultivated species of the human gut microbiota.</title>
        <authorList>
            <person name="Zou Y."/>
            <person name="Xue W."/>
            <person name="Luo G."/>
        </authorList>
    </citation>
    <scope>NUCLEOTIDE SEQUENCE [LARGE SCALE GENOMIC DNA]</scope>
    <source>
        <strain evidence="1 2">AF24-29</strain>
    </source>
</reference>
<proteinExistence type="predicted"/>
<dbReference type="InterPro" id="IPR036412">
    <property type="entry name" value="HAD-like_sf"/>
</dbReference>
<dbReference type="Pfam" id="PF08282">
    <property type="entry name" value="Hydrolase_3"/>
    <property type="match status" value="1"/>
</dbReference>
<keyword evidence="2" id="KW-1185">Reference proteome</keyword>
<organism evidence="1 2">
    <name type="scientific">Holdemania filiformis</name>
    <dbReference type="NCBI Taxonomy" id="61171"/>
    <lineage>
        <taxon>Bacteria</taxon>
        <taxon>Bacillati</taxon>
        <taxon>Bacillota</taxon>
        <taxon>Erysipelotrichia</taxon>
        <taxon>Erysipelotrichales</taxon>
        <taxon>Erysipelotrichaceae</taxon>
        <taxon>Holdemania</taxon>
    </lineage>
</organism>
<dbReference type="GO" id="GO:0016791">
    <property type="term" value="F:phosphatase activity"/>
    <property type="evidence" value="ECO:0007669"/>
    <property type="project" value="UniProtKB-ARBA"/>
</dbReference>
<dbReference type="GO" id="GO:0000287">
    <property type="term" value="F:magnesium ion binding"/>
    <property type="evidence" value="ECO:0007669"/>
    <property type="project" value="TreeGrafter"/>
</dbReference>
<gene>
    <name evidence="1" type="ORF">DWY25_06140</name>
</gene>
<dbReference type="InterPro" id="IPR023214">
    <property type="entry name" value="HAD_sf"/>
</dbReference>